<accession>A0A095VNG4</accession>
<dbReference type="GO" id="GO:0009011">
    <property type="term" value="F:alpha-1,4-glucan glucosyltransferase (ADP-glucose donor) activity"/>
    <property type="evidence" value="ECO:0007669"/>
    <property type="project" value="UniProtKB-EC"/>
</dbReference>
<keyword evidence="4 7" id="KW-0808">Transferase</keyword>
<dbReference type="STRING" id="1265313.HRUBRA_02888"/>
<evidence type="ECO:0000256" key="4">
    <source>
        <dbReference type="ARBA" id="ARBA00022679"/>
    </source>
</evidence>
<evidence type="ECO:0000259" key="6">
    <source>
        <dbReference type="Pfam" id="PF08323"/>
    </source>
</evidence>
<reference evidence="7 8" key="1">
    <citation type="journal article" date="2014" name="Genome Announc.">
        <title>Genome Sequence of Gammaproteobacterial Pseudohaliea rubra Type Strain DSM 19751, Isolated from Coastal Seawater of the Mediterranean Sea.</title>
        <authorList>
            <person name="Spring S."/>
            <person name="Fiebig A."/>
            <person name="Riedel T."/>
            <person name="Goker M."/>
            <person name="Klenk H.P."/>
        </authorList>
    </citation>
    <scope>NUCLEOTIDE SEQUENCE [LARGE SCALE GENOMIC DNA]</scope>
    <source>
        <strain evidence="7 8">DSM 19751</strain>
    </source>
</reference>
<dbReference type="Proteomes" id="UP000029640">
    <property type="component" value="Unassembled WGS sequence"/>
</dbReference>
<dbReference type="GO" id="GO:0005829">
    <property type="term" value="C:cytosol"/>
    <property type="evidence" value="ECO:0007669"/>
    <property type="project" value="TreeGrafter"/>
</dbReference>
<dbReference type="eggNOG" id="COG0297">
    <property type="taxonomic scope" value="Bacteria"/>
</dbReference>
<dbReference type="OrthoDB" id="9808590at2"/>
<dbReference type="RefSeq" id="WP_035515195.1">
    <property type="nucleotide sequence ID" value="NZ_KN234753.1"/>
</dbReference>
<feature type="domain" description="Starch synthase catalytic" evidence="6">
    <location>
        <begin position="2"/>
        <end position="247"/>
    </location>
</feature>
<evidence type="ECO:0000313" key="8">
    <source>
        <dbReference type="Proteomes" id="UP000029640"/>
    </source>
</evidence>
<dbReference type="PANTHER" id="PTHR45825:SF11">
    <property type="entry name" value="ALPHA AMYLASE DOMAIN-CONTAINING PROTEIN"/>
    <property type="match status" value="1"/>
</dbReference>
<feature type="domain" description="Glycosyl transferase family 1" evidence="5">
    <location>
        <begin position="345"/>
        <end position="464"/>
    </location>
</feature>
<evidence type="ECO:0000256" key="1">
    <source>
        <dbReference type="ARBA" id="ARBA00001478"/>
    </source>
</evidence>
<dbReference type="HOGENOM" id="CLU_009583_18_5_6"/>
<dbReference type="EC" id="2.4.1.21" evidence="2"/>
<gene>
    <name evidence="7" type="ORF">HRUBRA_02888</name>
</gene>
<proteinExistence type="predicted"/>
<dbReference type="InterPro" id="IPR013534">
    <property type="entry name" value="Starch_synth_cat_dom"/>
</dbReference>
<dbReference type="Pfam" id="PF08323">
    <property type="entry name" value="Glyco_transf_5"/>
    <property type="match status" value="1"/>
</dbReference>
<dbReference type="EMBL" id="AUVB01000089">
    <property type="protein sequence ID" value="KGE02623.1"/>
    <property type="molecule type" value="Genomic_DNA"/>
</dbReference>
<dbReference type="Pfam" id="PF00534">
    <property type="entry name" value="Glycos_transf_1"/>
    <property type="match status" value="1"/>
</dbReference>
<dbReference type="PANTHER" id="PTHR45825">
    <property type="entry name" value="GRANULE-BOUND STARCH SYNTHASE 1, CHLOROPLASTIC/AMYLOPLASTIC"/>
    <property type="match status" value="1"/>
</dbReference>
<comment type="caution">
    <text evidence="7">The sequence shown here is derived from an EMBL/GenBank/DDBJ whole genome shotgun (WGS) entry which is preliminary data.</text>
</comment>
<keyword evidence="8" id="KW-1185">Reference proteome</keyword>
<evidence type="ECO:0000313" key="7">
    <source>
        <dbReference type="EMBL" id="KGE02623.1"/>
    </source>
</evidence>
<keyword evidence="3 7" id="KW-0328">Glycosyltransferase</keyword>
<dbReference type="AlphaFoldDB" id="A0A095VNG4"/>
<dbReference type="InterPro" id="IPR001296">
    <property type="entry name" value="Glyco_trans_1"/>
</dbReference>
<organism evidence="7 8">
    <name type="scientific">Pseudohaliea rubra DSM 19751</name>
    <dbReference type="NCBI Taxonomy" id="1265313"/>
    <lineage>
        <taxon>Bacteria</taxon>
        <taxon>Pseudomonadati</taxon>
        <taxon>Pseudomonadota</taxon>
        <taxon>Gammaproteobacteria</taxon>
        <taxon>Cellvibrionales</taxon>
        <taxon>Halieaceae</taxon>
        <taxon>Pseudohaliea</taxon>
    </lineage>
</organism>
<protein>
    <recommendedName>
        <fullName evidence="2">starch synthase</fullName>
        <ecNumber evidence="2">2.4.1.21</ecNumber>
    </recommendedName>
</protein>
<sequence length="505" mass="54572">MHILMLAAEDGALPGGKVGGMGDVLRDIPPALAALGHRVTVLTPGYGRLSRLPGAREVGMMAVPFGGRSERLGLFELPARGPGGAVRQLLLEHPAFAGPVYCNDPPERPFATDASKFALFCAGAVRGLLEGELPMPDVVHLHDWHMGTFALLSQAQPRLAGLRRVCTIHNLAMQGIRPLRADSSSLGAWFPGLVPLPAAIDPRYPDCYNPLRAAIGLCEALHTVSPTYAREICDPASGLGEGLQRDLAVARDAGRLHGILNGCDYPGQPPALLPHAAFFALAGREVERWLAADAVTRAAHVLALRRIDERRAAPAAPARLLTIVGRLTAQKVGMLAAGLEDGRPVLDHLLEQLRDDELLVVLGSGDAGLERFFNEAQARSDRLLFLCGYSEALSEQLYRAGELFLMPSSFEPCGIAQLLAMRAGQPCLVHHTGGLADTVRDGVNGFAFAGETEAERLRQLLARFRDALRLLRNHPRKRDALREAARAVRFPWADAARAYVERLYH</sequence>
<evidence type="ECO:0000256" key="2">
    <source>
        <dbReference type="ARBA" id="ARBA00012588"/>
    </source>
</evidence>
<evidence type="ECO:0000256" key="3">
    <source>
        <dbReference type="ARBA" id="ARBA00022676"/>
    </source>
</evidence>
<comment type="catalytic activity">
    <reaction evidence="1">
        <text>[(1-&gt;4)-alpha-D-glucosyl](n) + ADP-alpha-D-glucose = [(1-&gt;4)-alpha-D-glucosyl](n+1) + ADP + H(+)</text>
        <dbReference type="Rhea" id="RHEA:18189"/>
        <dbReference type="Rhea" id="RHEA-COMP:9584"/>
        <dbReference type="Rhea" id="RHEA-COMP:9587"/>
        <dbReference type="ChEBI" id="CHEBI:15378"/>
        <dbReference type="ChEBI" id="CHEBI:15444"/>
        <dbReference type="ChEBI" id="CHEBI:57498"/>
        <dbReference type="ChEBI" id="CHEBI:456216"/>
        <dbReference type="EC" id="2.4.1.21"/>
    </reaction>
</comment>
<dbReference type="Gene3D" id="3.40.50.2000">
    <property type="entry name" value="Glycogen Phosphorylase B"/>
    <property type="match status" value="2"/>
</dbReference>
<name>A0A095VNG4_9GAMM</name>
<evidence type="ECO:0000259" key="5">
    <source>
        <dbReference type="Pfam" id="PF00534"/>
    </source>
</evidence>
<dbReference type="SUPFAM" id="SSF53756">
    <property type="entry name" value="UDP-Glycosyltransferase/glycogen phosphorylase"/>
    <property type="match status" value="1"/>
</dbReference>
<dbReference type="PATRIC" id="fig|1265313.6.peg.2841"/>
<dbReference type="GO" id="GO:0005978">
    <property type="term" value="P:glycogen biosynthetic process"/>
    <property type="evidence" value="ECO:0007669"/>
    <property type="project" value="TreeGrafter"/>
</dbReference>